<gene>
    <name evidence="2" type="ORF">CWE15_00875</name>
</gene>
<evidence type="ECO:0000313" key="2">
    <source>
        <dbReference type="EMBL" id="RUO43786.1"/>
    </source>
</evidence>
<dbReference type="Pfam" id="PF04230">
    <property type="entry name" value="PS_pyruv_trans"/>
    <property type="match status" value="1"/>
</dbReference>
<dbReference type="OrthoDB" id="5672604at2"/>
<reference evidence="2 3" key="1">
    <citation type="journal article" date="2011" name="Front. Microbiol.">
        <title>Genomic signatures of strain selection and enhancement in Bacillus atrophaeus var. globigii, a historical biowarfare simulant.</title>
        <authorList>
            <person name="Gibbons H.S."/>
            <person name="Broomall S.M."/>
            <person name="McNew L.A."/>
            <person name="Daligault H."/>
            <person name="Chapman C."/>
            <person name="Bruce D."/>
            <person name="Karavis M."/>
            <person name="Krepps M."/>
            <person name="McGregor P.A."/>
            <person name="Hong C."/>
            <person name="Park K.H."/>
            <person name="Akmal A."/>
            <person name="Feldman A."/>
            <person name="Lin J.S."/>
            <person name="Chang W.E."/>
            <person name="Higgs B.W."/>
            <person name="Demirev P."/>
            <person name="Lindquist J."/>
            <person name="Liem A."/>
            <person name="Fochler E."/>
            <person name="Read T.D."/>
            <person name="Tapia R."/>
            <person name="Johnson S."/>
            <person name="Bishop-Lilly K.A."/>
            <person name="Detter C."/>
            <person name="Han C."/>
            <person name="Sozhamannan S."/>
            <person name="Rosenzweig C.N."/>
            <person name="Skowronski E.W."/>
        </authorList>
    </citation>
    <scope>NUCLEOTIDE SEQUENCE [LARGE SCALE GENOMIC DNA]</scope>
    <source>
        <strain evidence="2 3">AIT1</strain>
    </source>
</reference>
<evidence type="ECO:0000313" key="3">
    <source>
        <dbReference type="Proteomes" id="UP000286976"/>
    </source>
</evidence>
<dbReference type="AlphaFoldDB" id="A0A432X8Y6"/>
<protein>
    <recommendedName>
        <fullName evidence="1">Polysaccharide pyruvyl transferase domain-containing protein</fullName>
    </recommendedName>
</protein>
<feature type="domain" description="Polysaccharide pyruvyl transferase" evidence="1">
    <location>
        <begin position="17"/>
        <end position="272"/>
    </location>
</feature>
<dbReference type="EMBL" id="PIPQ01000001">
    <property type="protein sequence ID" value="RUO43786.1"/>
    <property type="molecule type" value="Genomic_DNA"/>
</dbReference>
<evidence type="ECO:0000259" key="1">
    <source>
        <dbReference type="Pfam" id="PF04230"/>
    </source>
</evidence>
<keyword evidence="3" id="KW-1185">Reference proteome</keyword>
<name>A0A432X8Y6_9GAMM</name>
<comment type="caution">
    <text evidence="2">The sequence shown here is derived from an EMBL/GenBank/DDBJ whole genome shotgun (WGS) entry which is preliminary data.</text>
</comment>
<proteinExistence type="predicted"/>
<accession>A0A432X8Y6</accession>
<dbReference type="InterPro" id="IPR007345">
    <property type="entry name" value="Polysacch_pyruvyl_Trfase"/>
</dbReference>
<sequence>MKHGLLRYDPKDGVRKNIGDYIQSMAAKQFLNNVDVLVEREQLHNYDGEHIKLVMNAWWMHIPENWPPSDKITPLFISFHITPRVAERMLTEKSVQYFKKHAPIGCRDKGTQKILEGFGIKTYFSGCLTLTLGNSYKHKPEQGKVLIVNPQFTRPTLKSPFNFIKSLVSCFINYKAIKHISKKLYLSNSLLSMMKTTYFYNSYRKQFSDELLMDAQYHNHGVNIKKFKNEAERFEYTDKLLEEYSTASLIITSRLHAALPCVAIGIPTIFIYGEDIPRSSGRFDGLLEHVNCLQYVNKKWVGLNQFEAKGIIDKNTNIENKNTHFEISQQMSEKVREFFKS</sequence>
<dbReference type="Proteomes" id="UP000286976">
    <property type="component" value="Unassembled WGS sequence"/>
</dbReference>
<dbReference type="RefSeq" id="WP_126756175.1">
    <property type="nucleotide sequence ID" value="NZ_PIPQ01000001.1"/>
</dbReference>
<organism evidence="2 3">
    <name type="scientific">Aliidiomarina taiwanensis</name>
    <dbReference type="NCBI Taxonomy" id="946228"/>
    <lineage>
        <taxon>Bacteria</taxon>
        <taxon>Pseudomonadati</taxon>
        <taxon>Pseudomonadota</taxon>
        <taxon>Gammaproteobacteria</taxon>
        <taxon>Alteromonadales</taxon>
        <taxon>Idiomarinaceae</taxon>
        <taxon>Aliidiomarina</taxon>
    </lineage>
</organism>